<evidence type="ECO:0000256" key="2">
    <source>
        <dbReference type="SAM" id="Phobius"/>
    </source>
</evidence>
<dbReference type="InterPro" id="IPR016181">
    <property type="entry name" value="Acyl_CoA_acyltransferase"/>
</dbReference>
<dbReference type="AlphaFoldDB" id="A0A7S9KMH6"/>
<feature type="transmembrane region" description="Helical" evidence="2">
    <location>
        <begin position="63"/>
        <end position="86"/>
    </location>
</feature>
<evidence type="ECO:0000313" key="3">
    <source>
        <dbReference type="EMBL" id="QPG95044.1"/>
    </source>
</evidence>
<sequence length="273" mass="29788">MDVGTMAVQAQARPESSSPIAVPKHDDGKERIPSLTFSVLTKEVEKQDAMRLVTDSIAQQRQVASFSVIVHPACLTGLVAGCASIYRLHAKRDFGTALIMMCGLAIAYLAAVRLLTANYIRLAENLKWKQWVANPDGNDDYILAARFGEEIIATVVLRITKAPAASTTKKTRPSSFKGGSGVIRAWTTKYKYRNKGIGGDMLRLAVLTTRSKCGHDARVAFDPEHANSARPLHDMFNRPFVERAERASVALEHAVAACDRGESSFQADCPRTG</sequence>
<reference evidence="3 4" key="1">
    <citation type="journal article" date="2018" name="PLoS Genet.">
        <title>Repeat elements organise 3D genome structure and mediate transcription in the filamentous fungus Epichloe festucae.</title>
        <authorList>
            <person name="Winter D.J."/>
            <person name="Ganley A.R.D."/>
            <person name="Young C.A."/>
            <person name="Liachko I."/>
            <person name="Schardl C.L."/>
            <person name="Dupont P.Y."/>
            <person name="Berry D."/>
            <person name="Ram A."/>
            <person name="Scott B."/>
            <person name="Cox M.P."/>
        </authorList>
    </citation>
    <scope>NUCLEOTIDE SEQUENCE [LARGE SCALE GENOMIC DNA]</scope>
    <source>
        <strain evidence="3 4">Fl1</strain>
    </source>
</reference>
<keyword evidence="2" id="KW-1133">Transmembrane helix</keyword>
<keyword evidence="2" id="KW-0472">Membrane</keyword>
<dbReference type="OrthoDB" id="5343688at2759"/>
<evidence type="ECO:0000313" key="4">
    <source>
        <dbReference type="Proteomes" id="UP000594364"/>
    </source>
</evidence>
<dbReference type="SUPFAM" id="SSF55729">
    <property type="entry name" value="Acyl-CoA N-acyltransferases (Nat)"/>
    <property type="match status" value="1"/>
</dbReference>
<proteinExistence type="predicted"/>
<keyword evidence="2" id="KW-0812">Transmembrane</keyword>
<name>A0A7S9KMH6_EPIFF</name>
<feature type="transmembrane region" description="Helical" evidence="2">
    <location>
        <begin position="98"/>
        <end position="120"/>
    </location>
</feature>
<protein>
    <submittedName>
        <fullName evidence="3">Uncharacterized protein</fullName>
    </submittedName>
</protein>
<evidence type="ECO:0000256" key="1">
    <source>
        <dbReference type="SAM" id="MobiDB-lite"/>
    </source>
</evidence>
<keyword evidence="4" id="KW-1185">Reference proteome</keyword>
<accession>A0A7S9KMH6</accession>
<dbReference type="EMBL" id="CP031385">
    <property type="protein sequence ID" value="QPG95044.1"/>
    <property type="molecule type" value="Genomic_DNA"/>
</dbReference>
<gene>
    <name evidence="3" type="ORF">C2857_007542</name>
</gene>
<organism evidence="3 4">
    <name type="scientific">Epichloe festucae (strain Fl1)</name>
    <dbReference type="NCBI Taxonomy" id="877507"/>
    <lineage>
        <taxon>Eukaryota</taxon>
        <taxon>Fungi</taxon>
        <taxon>Dikarya</taxon>
        <taxon>Ascomycota</taxon>
        <taxon>Pezizomycotina</taxon>
        <taxon>Sordariomycetes</taxon>
        <taxon>Hypocreomycetidae</taxon>
        <taxon>Hypocreales</taxon>
        <taxon>Clavicipitaceae</taxon>
        <taxon>Epichloe</taxon>
    </lineage>
</organism>
<dbReference type="Proteomes" id="UP000594364">
    <property type="component" value="Chromosome 1"/>
</dbReference>
<feature type="region of interest" description="Disordered" evidence="1">
    <location>
        <begin position="1"/>
        <end position="29"/>
    </location>
</feature>